<dbReference type="InterPro" id="IPR039417">
    <property type="entry name" value="Peptidase_C1A_papain-like"/>
</dbReference>
<feature type="domain" description="Peptidase C1A papain C-terminal" evidence="5">
    <location>
        <begin position="130"/>
        <end position="365"/>
    </location>
</feature>
<evidence type="ECO:0008006" key="8">
    <source>
        <dbReference type="Google" id="ProtNLM"/>
    </source>
</evidence>
<keyword evidence="4" id="KW-0732">Signal</keyword>
<dbReference type="Pfam" id="PF08246">
    <property type="entry name" value="Inhibitor_I29"/>
    <property type="match status" value="1"/>
</dbReference>
<dbReference type="GO" id="GO:0006508">
    <property type="term" value="P:proteolysis"/>
    <property type="evidence" value="ECO:0007669"/>
    <property type="project" value="InterPro"/>
</dbReference>
<evidence type="ECO:0000256" key="1">
    <source>
        <dbReference type="ARBA" id="ARBA00008455"/>
    </source>
</evidence>
<gene>
    <name evidence="7" type="ORF">Cvel_30098</name>
</gene>
<dbReference type="EMBL" id="CDMZ01003453">
    <property type="protein sequence ID" value="CEM46432.1"/>
    <property type="molecule type" value="Genomic_DNA"/>
</dbReference>
<dbReference type="VEuPathDB" id="CryptoDB:Cvel_30098"/>
<proteinExistence type="inferred from homology"/>
<keyword evidence="3" id="KW-1015">Disulfide bond</keyword>
<evidence type="ECO:0000256" key="3">
    <source>
        <dbReference type="ARBA" id="ARBA00023157"/>
    </source>
</evidence>
<dbReference type="InterPro" id="IPR038765">
    <property type="entry name" value="Papain-like_cys_pep_sf"/>
</dbReference>
<dbReference type="SUPFAM" id="SSF54001">
    <property type="entry name" value="Cysteine proteinases"/>
    <property type="match status" value="1"/>
</dbReference>
<name>A0A0G4HQ66_9ALVE</name>
<feature type="signal peptide" evidence="4">
    <location>
        <begin position="1"/>
        <end position="16"/>
    </location>
</feature>
<dbReference type="PRINTS" id="PR00705">
    <property type="entry name" value="PAPAIN"/>
</dbReference>
<dbReference type="InterPro" id="IPR025660">
    <property type="entry name" value="Pept_his_AS"/>
</dbReference>
<organism evidence="7">
    <name type="scientific">Chromera velia CCMP2878</name>
    <dbReference type="NCBI Taxonomy" id="1169474"/>
    <lineage>
        <taxon>Eukaryota</taxon>
        <taxon>Sar</taxon>
        <taxon>Alveolata</taxon>
        <taxon>Colpodellida</taxon>
        <taxon>Chromeraceae</taxon>
        <taxon>Chromera</taxon>
    </lineage>
</organism>
<reference evidence="7" key="1">
    <citation type="submission" date="2014-11" db="EMBL/GenBank/DDBJ databases">
        <authorList>
            <person name="Otto D Thomas"/>
            <person name="Naeem Raeece"/>
        </authorList>
    </citation>
    <scope>NUCLEOTIDE SEQUENCE</scope>
</reference>
<dbReference type="Gene3D" id="3.90.70.10">
    <property type="entry name" value="Cysteine proteinases"/>
    <property type="match status" value="1"/>
</dbReference>
<dbReference type="SMART" id="SM00645">
    <property type="entry name" value="Pept_C1"/>
    <property type="match status" value="1"/>
</dbReference>
<evidence type="ECO:0000259" key="5">
    <source>
        <dbReference type="SMART" id="SM00645"/>
    </source>
</evidence>
<dbReference type="PROSITE" id="PS00640">
    <property type="entry name" value="THIOL_PROTEASE_ASN"/>
    <property type="match status" value="1"/>
</dbReference>
<dbReference type="PhylomeDB" id="A0A0G4HQ66"/>
<evidence type="ECO:0000313" key="7">
    <source>
        <dbReference type="EMBL" id="CEM46432.1"/>
    </source>
</evidence>
<protein>
    <recommendedName>
        <fullName evidence="8">Peptidase C1A papain C-terminal domain-containing protein</fullName>
    </recommendedName>
</protein>
<evidence type="ECO:0000256" key="4">
    <source>
        <dbReference type="SAM" id="SignalP"/>
    </source>
</evidence>
<feature type="domain" description="Cathepsin propeptide inhibitor" evidence="6">
    <location>
        <begin position="34"/>
        <end position="90"/>
    </location>
</feature>
<sequence>MRGVFSVVASCALASAAPHWSALSTDQPSPAYSFEEYVKEFQKTYSQKEYEEREAIFNQNLEQIRVHNADPASSWKMGINQFTDMREDENFFGLDTGMSKLNHKGSRPVRSGFPMLGASIEGGKRDISDLPESVDWRTRGIISPVKDQGHCGSCWAFAAVANLESYFAKASGELHTMSVQQILDCTPNPEECGGTGGCQGATCPLAYDTVIRMGGIASEWTYPYISHPGENFKCKFNDGLNQTGTTNGTLAAVGSINGWSQVESNSYEEMMYHIAHKGPLTVSVDASRWKFYTSGVFSGCPSGDDKVDINHAVQLVGYGTDPLQGPYWLIRNSWTPKWGEGGYMRLERHTGKQWCGIDDTPDHGSACKGDDKPIKVCGACGVLYETHFVTVGKPDKAPVNPDNLMIQ</sequence>
<dbReference type="PROSITE" id="PS00639">
    <property type="entry name" value="THIOL_PROTEASE_HIS"/>
    <property type="match status" value="1"/>
</dbReference>
<keyword evidence="2" id="KW-0865">Zymogen</keyword>
<dbReference type="InterPro" id="IPR000169">
    <property type="entry name" value="Pept_cys_AS"/>
</dbReference>
<dbReference type="InterPro" id="IPR025661">
    <property type="entry name" value="Pept_asp_AS"/>
</dbReference>
<dbReference type="Pfam" id="PF00112">
    <property type="entry name" value="Peptidase_C1"/>
    <property type="match status" value="1"/>
</dbReference>
<dbReference type="SMART" id="SM00848">
    <property type="entry name" value="Inhibitor_I29"/>
    <property type="match status" value="1"/>
</dbReference>
<dbReference type="AlphaFoldDB" id="A0A0G4HQ66"/>
<dbReference type="InterPro" id="IPR013201">
    <property type="entry name" value="Prot_inhib_I29"/>
</dbReference>
<dbReference type="CDD" id="cd02248">
    <property type="entry name" value="Peptidase_C1A"/>
    <property type="match status" value="1"/>
</dbReference>
<dbReference type="InterPro" id="IPR013128">
    <property type="entry name" value="Peptidase_C1A"/>
</dbReference>
<feature type="chain" id="PRO_5018790093" description="Peptidase C1A papain C-terminal domain-containing protein" evidence="4">
    <location>
        <begin position="17"/>
        <end position="407"/>
    </location>
</feature>
<dbReference type="PANTHER" id="PTHR12411">
    <property type="entry name" value="CYSTEINE PROTEASE FAMILY C1-RELATED"/>
    <property type="match status" value="1"/>
</dbReference>
<evidence type="ECO:0000256" key="2">
    <source>
        <dbReference type="ARBA" id="ARBA00023145"/>
    </source>
</evidence>
<dbReference type="GO" id="GO:0008234">
    <property type="term" value="F:cysteine-type peptidase activity"/>
    <property type="evidence" value="ECO:0007669"/>
    <property type="project" value="InterPro"/>
</dbReference>
<comment type="similarity">
    <text evidence="1">Belongs to the peptidase C1 family.</text>
</comment>
<dbReference type="InterPro" id="IPR000668">
    <property type="entry name" value="Peptidase_C1A_C"/>
</dbReference>
<accession>A0A0G4HQ66</accession>
<dbReference type="PROSITE" id="PS00139">
    <property type="entry name" value="THIOL_PROTEASE_CYS"/>
    <property type="match status" value="1"/>
</dbReference>
<evidence type="ECO:0000259" key="6">
    <source>
        <dbReference type="SMART" id="SM00848"/>
    </source>
</evidence>